<comment type="caution">
    <text evidence="2">The sequence shown here is derived from an EMBL/GenBank/DDBJ whole genome shotgun (WGS) entry which is preliminary data.</text>
</comment>
<evidence type="ECO:0000256" key="1">
    <source>
        <dbReference type="SAM" id="MobiDB-lite"/>
    </source>
</evidence>
<protein>
    <submittedName>
        <fullName evidence="2">Uncharacterized protein</fullName>
    </submittedName>
</protein>
<feature type="compositionally biased region" description="Basic residues" evidence="1">
    <location>
        <begin position="126"/>
        <end position="136"/>
    </location>
</feature>
<feature type="compositionally biased region" description="Low complexity" evidence="1">
    <location>
        <begin position="38"/>
        <end position="56"/>
    </location>
</feature>
<accession>A0A8T0R5R0</accession>
<evidence type="ECO:0000313" key="2">
    <source>
        <dbReference type="EMBL" id="KAG2581012.1"/>
    </source>
</evidence>
<name>A0A8T0R5R0_PANVG</name>
<feature type="compositionally biased region" description="Low complexity" evidence="1">
    <location>
        <begin position="109"/>
        <end position="125"/>
    </location>
</feature>
<evidence type="ECO:0000313" key="3">
    <source>
        <dbReference type="Proteomes" id="UP000823388"/>
    </source>
</evidence>
<keyword evidence="3" id="KW-1185">Reference proteome</keyword>
<gene>
    <name evidence="2" type="ORF">PVAP13_6KG028908</name>
</gene>
<feature type="region of interest" description="Disordered" evidence="1">
    <location>
        <begin position="1"/>
        <end position="156"/>
    </location>
</feature>
<feature type="compositionally biased region" description="Low complexity" evidence="1">
    <location>
        <begin position="64"/>
        <end position="81"/>
    </location>
</feature>
<proteinExistence type="predicted"/>
<sequence length="156" mass="16108">MPGRSRRAPAPPRAGHRSSWRRGAGGEGPREPRRASRRSSSARCRGGRRSSSPAGPARREQGRPAATAPPCTAAGAPAVEGAGEGEGREGGEGASVAAPGRGAEHAGRARAQPRARAAGRVSWRGVRGKGGGRRRVSGVGQERGEVEGERKRREEG</sequence>
<organism evidence="2 3">
    <name type="scientific">Panicum virgatum</name>
    <name type="common">Blackwell switchgrass</name>
    <dbReference type="NCBI Taxonomy" id="38727"/>
    <lineage>
        <taxon>Eukaryota</taxon>
        <taxon>Viridiplantae</taxon>
        <taxon>Streptophyta</taxon>
        <taxon>Embryophyta</taxon>
        <taxon>Tracheophyta</taxon>
        <taxon>Spermatophyta</taxon>
        <taxon>Magnoliopsida</taxon>
        <taxon>Liliopsida</taxon>
        <taxon>Poales</taxon>
        <taxon>Poaceae</taxon>
        <taxon>PACMAD clade</taxon>
        <taxon>Panicoideae</taxon>
        <taxon>Panicodae</taxon>
        <taxon>Paniceae</taxon>
        <taxon>Panicinae</taxon>
        <taxon>Panicum</taxon>
        <taxon>Panicum sect. Hiantes</taxon>
    </lineage>
</organism>
<dbReference type="EMBL" id="CM029047">
    <property type="protein sequence ID" value="KAG2581012.1"/>
    <property type="molecule type" value="Genomic_DNA"/>
</dbReference>
<dbReference type="Proteomes" id="UP000823388">
    <property type="component" value="Chromosome 6K"/>
</dbReference>
<feature type="compositionally biased region" description="Basic and acidic residues" evidence="1">
    <location>
        <begin position="142"/>
        <end position="156"/>
    </location>
</feature>
<reference evidence="2" key="1">
    <citation type="submission" date="2020-05" db="EMBL/GenBank/DDBJ databases">
        <title>WGS assembly of Panicum virgatum.</title>
        <authorList>
            <person name="Lovell J.T."/>
            <person name="Jenkins J."/>
            <person name="Shu S."/>
            <person name="Juenger T.E."/>
            <person name="Schmutz J."/>
        </authorList>
    </citation>
    <scope>NUCLEOTIDE SEQUENCE</scope>
    <source>
        <strain evidence="2">AP13</strain>
    </source>
</reference>
<dbReference type="AlphaFoldDB" id="A0A8T0R5R0"/>